<accession>A0A9Q0N1J9</accession>
<proteinExistence type="predicted"/>
<evidence type="ECO:0008006" key="4">
    <source>
        <dbReference type="Google" id="ProtNLM"/>
    </source>
</evidence>
<name>A0A9Q0N1J9_9DIPT</name>
<dbReference type="AlphaFoldDB" id="A0A9Q0N1J9"/>
<gene>
    <name evidence="2" type="ORF">Bhyg_05847</name>
</gene>
<keyword evidence="3" id="KW-1185">Reference proteome</keyword>
<organism evidence="2 3">
    <name type="scientific">Pseudolycoriella hygida</name>
    <dbReference type="NCBI Taxonomy" id="35572"/>
    <lineage>
        <taxon>Eukaryota</taxon>
        <taxon>Metazoa</taxon>
        <taxon>Ecdysozoa</taxon>
        <taxon>Arthropoda</taxon>
        <taxon>Hexapoda</taxon>
        <taxon>Insecta</taxon>
        <taxon>Pterygota</taxon>
        <taxon>Neoptera</taxon>
        <taxon>Endopterygota</taxon>
        <taxon>Diptera</taxon>
        <taxon>Nematocera</taxon>
        <taxon>Sciaroidea</taxon>
        <taxon>Sciaridae</taxon>
        <taxon>Pseudolycoriella</taxon>
    </lineage>
</organism>
<sequence length="125" mass="13557">MFELRVILLCLPSILFATTLEPDNKSILTDSDWKKLWMEAGGIDPSSKTDNTIDSSDSPIFDDTEMMAHNTTVQLGGTAFLVCKVAGVDRVGVNWTVVVSCINVLHGPPIVVVKMASDTAELCEN</sequence>
<comment type="caution">
    <text evidence="2">The sequence shown here is derived from an EMBL/GenBank/DDBJ whole genome shotgun (WGS) entry which is preliminary data.</text>
</comment>
<reference evidence="2" key="1">
    <citation type="submission" date="2022-07" db="EMBL/GenBank/DDBJ databases">
        <authorList>
            <person name="Trinca V."/>
            <person name="Uliana J.V.C."/>
            <person name="Torres T.T."/>
            <person name="Ward R.J."/>
            <person name="Monesi N."/>
        </authorList>
    </citation>
    <scope>NUCLEOTIDE SEQUENCE</scope>
    <source>
        <strain evidence="2">HSMRA1968</strain>
        <tissue evidence="2">Whole embryos</tissue>
    </source>
</reference>
<feature type="chain" id="PRO_5040355246" description="Ig-like domain-containing protein" evidence="1">
    <location>
        <begin position="18"/>
        <end position="125"/>
    </location>
</feature>
<evidence type="ECO:0000256" key="1">
    <source>
        <dbReference type="SAM" id="SignalP"/>
    </source>
</evidence>
<dbReference type="EMBL" id="WJQU01000002">
    <property type="protein sequence ID" value="KAJ6640914.1"/>
    <property type="molecule type" value="Genomic_DNA"/>
</dbReference>
<keyword evidence="1" id="KW-0732">Signal</keyword>
<dbReference type="Proteomes" id="UP001151699">
    <property type="component" value="Chromosome B"/>
</dbReference>
<protein>
    <recommendedName>
        <fullName evidence="4">Ig-like domain-containing protein</fullName>
    </recommendedName>
</protein>
<evidence type="ECO:0000313" key="3">
    <source>
        <dbReference type="Proteomes" id="UP001151699"/>
    </source>
</evidence>
<dbReference type="OrthoDB" id="10031887at2759"/>
<evidence type="ECO:0000313" key="2">
    <source>
        <dbReference type="EMBL" id="KAJ6640914.1"/>
    </source>
</evidence>
<feature type="signal peptide" evidence="1">
    <location>
        <begin position="1"/>
        <end position="17"/>
    </location>
</feature>